<dbReference type="Proteomes" id="UP001156706">
    <property type="component" value="Unassembled WGS sequence"/>
</dbReference>
<comment type="caution">
    <text evidence="1">The sequence shown here is derived from an EMBL/GenBank/DDBJ whole genome shotgun (WGS) entry which is preliminary data.</text>
</comment>
<proteinExistence type="predicted"/>
<evidence type="ECO:0000313" key="1">
    <source>
        <dbReference type="EMBL" id="GLR15225.1"/>
    </source>
</evidence>
<protein>
    <submittedName>
        <fullName evidence="1">Uncharacterized protein</fullName>
    </submittedName>
</protein>
<organism evidence="1 2">
    <name type="scientific">Chitinimonas prasina</name>
    <dbReference type="NCBI Taxonomy" id="1434937"/>
    <lineage>
        <taxon>Bacteria</taxon>
        <taxon>Pseudomonadati</taxon>
        <taxon>Pseudomonadota</taxon>
        <taxon>Betaproteobacteria</taxon>
        <taxon>Neisseriales</taxon>
        <taxon>Chitinibacteraceae</taxon>
        <taxon>Chitinimonas</taxon>
    </lineage>
</organism>
<accession>A0ABQ5YJP4</accession>
<reference evidence="2" key="1">
    <citation type="journal article" date="2019" name="Int. J. Syst. Evol. Microbiol.">
        <title>The Global Catalogue of Microorganisms (GCM) 10K type strain sequencing project: providing services to taxonomists for standard genome sequencing and annotation.</title>
        <authorList>
            <consortium name="The Broad Institute Genomics Platform"/>
            <consortium name="The Broad Institute Genome Sequencing Center for Infectious Disease"/>
            <person name="Wu L."/>
            <person name="Ma J."/>
        </authorList>
    </citation>
    <scope>NUCLEOTIDE SEQUENCE [LARGE SCALE GENOMIC DNA]</scope>
    <source>
        <strain evidence="2">NBRC 110044</strain>
    </source>
</reference>
<keyword evidence="2" id="KW-1185">Reference proteome</keyword>
<name>A0ABQ5YJP4_9NEIS</name>
<dbReference type="EMBL" id="BSOG01000007">
    <property type="protein sequence ID" value="GLR15225.1"/>
    <property type="molecule type" value="Genomic_DNA"/>
</dbReference>
<evidence type="ECO:0000313" key="2">
    <source>
        <dbReference type="Proteomes" id="UP001156706"/>
    </source>
</evidence>
<sequence>MGGHLAVTTISFQGGVTRENHFRAYLAYAALKIVIRASPRVETEIAGWTL</sequence>
<gene>
    <name evidence="1" type="ORF">GCM10007907_40150</name>
</gene>